<organism evidence="2">
    <name type="scientific">marine metagenome</name>
    <dbReference type="NCBI Taxonomy" id="408172"/>
    <lineage>
        <taxon>unclassified sequences</taxon>
        <taxon>metagenomes</taxon>
        <taxon>ecological metagenomes</taxon>
    </lineage>
</organism>
<evidence type="ECO:0008006" key="3">
    <source>
        <dbReference type="Google" id="ProtNLM"/>
    </source>
</evidence>
<sequence>MTHEAIIPTGSAPPLAPYSPGVKSGDTVYVSGILAMDSDGNVVGPGDIKAQTRQVIEAIRSVVEKAGGSLSDVAFNQIFLADLGHYAEMNEVYGQFFGQNPPARYCIKAELVRPEFLVEISSIAHLS</sequence>
<dbReference type="InterPro" id="IPR035959">
    <property type="entry name" value="RutC-like_sf"/>
</dbReference>
<gene>
    <name evidence="2" type="ORF">METZ01_LOCUS241577</name>
</gene>
<dbReference type="EMBL" id="UINC01062272">
    <property type="protein sequence ID" value="SVB88723.1"/>
    <property type="molecule type" value="Genomic_DNA"/>
</dbReference>
<dbReference type="SUPFAM" id="SSF55298">
    <property type="entry name" value="YjgF-like"/>
    <property type="match status" value="1"/>
</dbReference>
<dbReference type="AlphaFoldDB" id="A0A382HPZ6"/>
<comment type="similarity">
    <text evidence="1">Belongs to the RutC family.</text>
</comment>
<evidence type="ECO:0000313" key="2">
    <source>
        <dbReference type="EMBL" id="SVB88723.1"/>
    </source>
</evidence>
<dbReference type="InterPro" id="IPR006175">
    <property type="entry name" value="YjgF/YER057c/UK114"/>
</dbReference>
<protein>
    <recommendedName>
        <fullName evidence="3">Pyrimidine utilization protein C</fullName>
    </recommendedName>
</protein>
<dbReference type="PANTHER" id="PTHR11803">
    <property type="entry name" value="2-IMINOBUTANOATE/2-IMINOPROPANOATE DEAMINASE RIDA"/>
    <property type="match status" value="1"/>
</dbReference>
<proteinExistence type="inferred from homology"/>
<dbReference type="PANTHER" id="PTHR11803:SF58">
    <property type="entry name" value="PROTEIN HMF1-RELATED"/>
    <property type="match status" value="1"/>
</dbReference>
<reference evidence="2" key="1">
    <citation type="submission" date="2018-05" db="EMBL/GenBank/DDBJ databases">
        <authorList>
            <person name="Lanie J.A."/>
            <person name="Ng W.-L."/>
            <person name="Kazmierczak K.M."/>
            <person name="Andrzejewski T.M."/>
            <person name="Davidsen T.M."/>
            <person name="Wayne K.J."/>
            <person name="Tettelin H."/>
            <person name="Glass J.I."/>
            <person name="Rusch D."/>
            <person name="Podicherti R."/>
            <person name="Tsui H.-C.T."/>
            <person name="Winkler M.E."/>
        </authorList>
    </citation>
    <scope>NUCLEOTIDE SEQUENCE</scope>
</reference>
<dbReference type="GO" id="GO:0019239">
    <property type="term" value="F:deaminase activity"/>
    <property type="evidence" value="ECO:0007669"/>
    <property type="project" value="TreeGrafter"/>
</dbReference>
<dbReference type="Gene3D" id="3.30.1330.40">
    <property type="entry name" value="RutC-like"/>
    <property type="match status" value="1"/>
</dbReference>
<evidence type="ECO:0000256" key="1">
    <source>
        <dbReference type="ARBA" id="ARBA00010552"/>
    </source>
</evidence>
<dbReference type="GO" id="GO:0005829">
    <property type="term" value="C:cytosol"/>
    <property type="evidence" value="ECO:0007669"/>
    <property type="project" value="TreeGrafter"/>
</dbReference>
<dbReference type="Pfam" id="PF01042">
    <property type="entry name" value="Ribonuc_L-PSP"/>
    <property type="match status" value="1"/>
</dbReference>
<accession>A0A382HPZ6</accession>
<name>A0A382HPZ6_9ZZZZ</name>
<dbReference type="CDD" id="cd00448">
    <property type="entry name" value="YjgF_YER057c_UK114_family"/>
    <property type="match status" value="1"/>
</dbReference>
<dbReference type="FunFam" id="3.30.1330.40:FF:000001">
    <property type="entry name" value="L-PSP family endoribonuclease"/>
    <property type="match status" value="1"/>
</dbReference>